<reference evidence="2 3" key="1">
    <citation type="submission" date="2022-10" db="EMBL/GenBank/DDBJ databases">
        <title>Roseococcus glaciei nov., sp. nov., isolated from glacier.</title>
        <authorList>
            <person name="Liu Q."/>
            <person name="Xin Y.-H."/>
        </authorList>
    </citation>
    <scope>NUCLEOTIDE SEQUENCE [LARGE SCALE GENOMIC DNA]</scope>
    <source>
        <strain evidence="2 3">MDT2-1-1</strain>
    </source>
</reference>
<dbReference type="InterPro" id="IPR029052">
    <property type="entry name" value="Metallo-depent_PP-like"/>
</dbReference>
<evidence type="ECO:0000313" key="3">
    <source>
        <dbReference type="Proteomes" id="UP001526430"/>
    </source>
</evidence>
<organism evidence="2 3">
    <name type="scientific">Sabulicella glaciei</name>
    <dbReference type="NCBI Taxonomy" id="2984948"/>
    <lineage>
        <taxon>Bacteria</taxon>
        <taxon>Pseudomonadati</taxon>
        <taxon>Pseudomonadota</taxon>
        <taxon>Alphaproteobacteria</taxon>
        <taxon>Acetobacterales</taxon>
        <taxon>Acetobacteraceae</taxon>
        <taxon>Sabulicella</taxon>
    </lineage>
</organism>
<dbReference type="SUPFAM" id="SSF56300">
    <property type="entry name" value="Metallo-dependent phosphatases"/>
    <property type="match status" value="1"/>
</dbReference>
<dbReference type="RefSeq" id="WP_301591806.1">
    <property type="nucleotide sequence ID" value="NZ_JAPFQI010000018.1"/>
</dbReference>
<dbReference type="PANTHER" id="PTHR37844">
    <property type="entry name" value="SER/THR PROTEIN PHOSPHATASE SUPERFAMILY (AFU_ORTHOLOGUE AFUA_1G14840)"/>
    <property type="match status" value="1"/>
</dbReference>
<feature type="domain" description="Calcineurin-like phosphoesterase" evidence="1">
    <location>
        <begin position="1"/>
        <end position="233"/>
    </location>
</feature>
<accession>A0ABT3NZM0</accession>
<dbReference type="Proteomes" id="UP001526430">
    <property type="component" value="Unassembled WGS sequence"/>
</dbReference>
<name>A0ABT3NZM0_9PROT</name>
<evidence type="ECO:0000259" key="1">
    <source>
        <dbReference type="Pfam" id="PF00149"/>
    </source>
</evidence>
<keyword evidence="3" id="KW-1185">Reference proteome</keyword>
<dbReference type="Pfam" id="PF00149">
    <property type="entry name" value="Metallophos"/>
    <property type="match status" value="1"/>
</dbReference>
<gene>
    <name evidence="2" type="ORF">OF850_18390</name>
</gene>
<dbReference type="EMBL" id="JAPFQI010000018">
    <property type="protein sequence ID" value="MCW8087599.1"/>
    <property type="molecule type" value="Genomic_DNA"/>
</dbReference>
<dbReference type="PANTHER" id="PTHR37844:SF2">
    <property type="entry name" value="SER_THR PROTEIN PHOSPHATASE SUPERFAMILY (AFU_ORTHOLOGUE AFUA_1G14840)"/>
    <property type="match status" value="1"/>
</dbReference>
<evidence type="ECO:0000313" key="2">
    <source>
        <dbReference type="EMBL" id="MCW8087599.1"/>
    </source>
</evidence>
<comment type="caution">
    <text evidence="2">The sequence shown here is derived from an EMBL/GenBank/DDBJ whole genome shotgun (WGS) entry which is preliminary data.</text>
</comment>
<protein>
    <submittedName>
        <fullName evidence="2">Metallophosphoesterase</fullName>
    </submittedName>
</protein>
<sequence>MRLHILSDLHCEFGGFEPPTLEADVTLLAGDTFTKGRLCPWDDAEVAFGRPVVAVCGNHEFYHGKIDTMVPKLQALTPQKRLTVLEREEWRMGDKLRVLGCTLWADFRLSLTGHEEPQAALDEVRRLANICVGDRHRRRINDFHAIRVASDAYRRFRPKDAAQLHEQSVRWLRERLSAPFPGKTVVMTHHAPSARAVPPHRIGDPFIVAYASKLDGLIEELQPDVWIFGHIHTSQDFRIGRTRLVANPRGYVGHDTNPGFRPDLVVEL</sequence>
<dbReference type="InterPro" id="IPR004843">
    <property type="entry name" value="Calcineurin-like_PHP"/>
</dbReference>
<proteinExistence type="predicted"/>
<dbReference type="Gene3D" id="3.60.21.10">
    <property type="match status" value="1"/>
</dbReference>